<dbReference type="VEuPathDB" id="FungiDB:BON22_0332"/>
<gene>
    <name evidence="5" type="ORF">BON22_0332</name>
</gene>
<dbReference type="GO" id="GO:0003729">
    <property type="term" value="F:mRNA binding"/>
    <property type="evidence" value="ECO:0007669"/>
    <property type="project" value="TreeGrafter"/>
</dbReference>
<dbReference type="GO" id="GO:0010494">
    <property type="term" value="C:cytoplasmic stress granule"/>
    <property type="evidence" value="ECO:0007669"/>
    <property type="project" value="TreeGrafter"/>
</dbReference>
<feature type="compositionally biased region" description="Polar residues" evidence="3">
    <location>
        <begin position="553"/>
        <end position="564"/>
    </location>
</feature>
<dbReference type="GO" id="GO:0010468">
    <property type="term" value="P:regulation of gene expression"/>
    <property type="evidence" value="ECO:0007669"/>
    <property type="project" value="UniProtKB-ARBA"/>
</dbReference>
<evidence type="ECO:0000313" key="5">
    <source>
        <dbReference type="EMBL" id="ONH69487.1"/>
    </source>
</evidence>
<feature type="compositionally biased region" description="Acidic residues" evidence="3">
    <location>
        <begin position="536"/>
        <end position="548"/>
    </location>
</feature>
<sequence>MLMGVDPELTLTRFLDFITFGPLESARISENYPEEGVNTLCLTFLKMETCLNFYNNLLTYLARFKKLINSPMLSITFVHCKKLLPFISYAVNNDGATRNVYIGNLDSLGKLVTQDFLRTEFSKFGIIDKIDLVKKPRSTSEKPETNDSNDETTINGDDEKSSSEEQAEIFAFIHFTSIASAIKAVEQLSLNTFWQPCKIFYGTDRCSMQNSAVVNSLTDETLSDDEEDSMPNRFFNSGFIREEENEGVDTVHYFYPQPFPHSEEDIAAALNQKSAAVMAVASTAGGAQNIGNRTICLANLDPKTKVEDICNVVRGGILQAAKYIQGKKVCFLTFIDAAAAAQFFANANINPIVLHGRRVKVGWGKHSGPLPTAIALAVTVGASRNVYIGIKEEDLDTPSAILPDEETLRADFSTFGEIEQVNYFKQNRCVFLNFHNITAAMKVVEDANGANGDDFHESLGGRYKNFKISFGKDRCGNPPKAKKKKKNKKRKNQQQNRDADDDTNDFDHEIEPQTAAVEEVPAELFASMGITSKADDDNDNDDDEEETHEDSTKNVFGITTTANRDSIEADGSSKGMNGNGKYEIPDYLSISSSETSEGEMIFTKPQASFKGSHDSSQSSTSRSKNYQAKQHRHKNSQSYSSAGSRPGSRVSSHASLNSLYYAREPETLYYKSVPFAPPMIQGRSGYNAPPPGAHRPQHFSTNGSQVMAQYLAESQHANMVYAANVLNTADADYFEDEYGNGYRRTNRVGRR</sequence>
<dbReference type="Proteomes" id="UP000189513">
    <property type="component" value="Unassembled WGS sequence"/>
</dbReference>
<evidence type="ECO:0000256" key="3">
    <source>
        <dbReference type="SAM" id="MobiDB-lite"/>
    </source>
</evidence>
<feature type="region of interest" description="Disordered" evidence="3">
    <location>
        <begin position="137"/>
        <end position="161"/>
    </location>
</feature>
<dbReference type="PANTHER" id="PTHR14089">
    <property type="entry name" value="PRE-MRNA-SPLICING FACTOR RBM22"/>
    <property type="match status" value="1"/>
</dbReference>
<evidence type="ECO:0000256" key="1">
    <source>
        <dbReference type="ARBA" id="ARBA00022884"/>
    </source>
</evidence>
<feature type="region of interest" description="Disordered" evidence="3">
    <location>
        <begin position="606"/>
        <end position="652"/>
    </location>
</feature>
<proteinExistence type="predicted"/>
<feature type="region of interest" description="Disordered" evidence="3">
    <location>
        <begin position="470"/>
        <end position="507"/>
    </location>
</feature>
<dbReference type="InterPro" id="IPR035979">
    <property type="entry name" value="RBD_domain_sf"/>
</dbReference>
<feature type="domain" description="RRM" evidence="4">
    <location>
        <begin position="98"/>
        <end position="191"/>
    </location>
</feature>
<feature type="region of interest" description="Disordered" evidence="3">
    <location>
        <begin position="529"/>
        <end position="580"/>
    </location>
</feature>
<dbReference type="Gene3D" id="3.30.70.330">
    <property type="match status" value="3"/>
</dbReference>
<protein>
    <submittedName>
        <fullName evidence="5">RNA-binding protein NAB6</fullName>
    </submittedName>
</protein>
<dbReference type="InterPro" id="IPR018885">
    <property type="entry name" value="mRNA-bd_dom"/>
</dbReference>
<dbReference type="STRING" id="36022.A0A1V2LC90"/>
<feature type="compositionally biased region" description="Polar residues" evidence="3">
    <location>
        <begin position="636"/>
        <end position="652"/>
    </location>
</feature>
<dbReference type="PANTHER" id="PTHR14089:SF10">
    <property type="entry name" value="RNA-BINDING PROTEIN NAB6"/>
    <property type="match status" value="1"/>
</dbReference>
<dbReference type="InterPro" id="IPR012677">
    <property type="entry name" value="Nucleotide-bd_a/b_plait_sf"/>
</dbReference>
<evidence type="ECO:0000259" key="4">
    <source>
        <dbReference type="PROSITE" id="PS50102"/>
    </source>
</evidence>
<reference evidence="6" key="1">
    <citation type="journal article" date="2017" name="Genome Announc.">
        <title>Genome sequences of Cyberlindnera fabianii 65, Pichia kudriavzevii 129, and Saccharomyces cerevisiae 131 isolated from fermented masau fruits in Zimbabwe.</title>
        <authorList>
            <person name="van Rijswijck I.M.H."/>
            <person name="Derks M.F.L."/>
            <person name="Abee T."/>
            <person name="de Ridder D."/>
            <person name="Smid E.J."/>
        </authorList>
    </citation>
    <scope>NUCLEOTIDE SEQUENCE [LARGE SCALE GENOMIC DNA]</scope>
    <source>
        <strain evidence="6">65</strain>
    </source>
</reference>
<evidence type="ECO:0000313" key="6">
    <source>
        <dbReference type="Proteomes" id="UP000189513"/>
    </source>
</evidence>
<feature type="domain" description="RRM" evidence="4">
    <location>
        <begin position="384"/>
        <end position="473"/>
    </location>
</feature>
<dbReference type="InterPro" id="IPR039171">
    <property type="entry name" value="Cwc2/Slt11"/>
</dbReference>
<dbReference type="AlphaFoldDB" id="A0A1V2LC90"/>
<dbReference type="SUPFAM" id="SSF54928">
    <property type="entry name" value="RNA-binding domain, RBD"/>
    <property type="match status" value="3"/>
</dbReference>
<keyword evidence="1 2" id="KW-0694">RNA-binding</keyword>
<evidence type="ECO:0000256" key="2">
    <source>
        <dbReference type="PROSITE-ProRule" id="PRU00176"/>
    </source>
</evidence>
<comment type="caution">
    <text evidence="5">The sequence shown here is derived from an EMBL/GenBank/DDBJ whole genome shotgun (WGS) entry which is preliminary data.</text>
</comment>
<dbReference type="FunFam" id="3.30.70.330:FF:000400">
    <property type="entry name" value="Negative regulator of differentiation 1"/>
    <property type="match status" value="1"/>
</dbReference>
<dbReference type="EMBL" id="MPUK01000001">
    <property type="protein sequence ID" value="ONH69487.1"/>
    <property type="molecule type" value="Genomic_DNA"/>
</dbReference>
<keyword evidence="6" id="KW-1185">Reference proteome</keyword>
<accession>A0A1V2LC90</accession>
<feature type="compositionally biased region" description="Basic residues" evidence="3">
    <location>
        <begin position="480"/>
        <end position="492"/>
    </location>
</feature>
<dbReference type="PROSITE" id="PS50102">
    <property type="entry name" value="RRM"/>
    <property type="match status" value="2"/>
</dbReference>
<organism evidence="5 6">
    <name type="scientific">Cyberlindnera fabianii</name>
    <name type="common">Yeast</name>
    <name type="synonym">Hansenula fabianii</name>
    <dbReference type="NCBI Taxonomy" id="36022"/>
    <lineage>
        <taxon>Eukaryota</taxon>
        <taxon>Fungi</taxon>
        <taxon>Dikarya</taxon>
        <taxon>Ascomycota</taxon>
        <taxon>Saccharomycotina</taxon>
        <taxon>Saccharomycetes</taxon>
        <taxon>Phaffomycetales</taxon>
        <taxon>Phaffomycetaceae</taxon>
        <taxon>Cyberlindnera</taxon>
    </lineage>
</organism>
<dbReference type="SMART" id="SM00360">
    <property type="entry name" value="RRM"/>
    <property type="match status" value="3"/>
</dbReference>
<dbReference type="Pfam" id="PF10567">
    <property type="entry name" value="Nab6_mRNP_bdg"/>
    <property type="match status" value="1"/>
</dbReference>
<dbReference type="InterPro" id="IPR000504">
    <property type="entry name" value="RRM_dom"/>
</dbReference>
<name>A0A1V2LC90_CYBFA</name>
<feature type="compositionally biased region" description="Low complexity" evidence="3">
    <location>
        <begin position="614"/>
        <end position="623"/>
    </location>
</feature>